<evidence type="ECO:0000259" key="9">
    <source>
        <dbReference type="PROSITE" id="PS50110"/>
    </source>
</evidence>
<organism evidence="10 11">
    <name type="scientific">Roseburia yibonii</name>
    <dbReference type="NCBI Taxonomy" id="2763063"/>
    <lineage>
        <taxon>Bacteria</taxon>
        <taxon>Bacillati</taxon>
        <taxon>Bacillota</taxon>
        <taxon>Clostridia</taxon>
        <taxon>Lachnospirales</taxon>
        <taxon>Lachnospiraceae</taxon>
        <taxon>Roseburia</taxon>
    </lineage>
</organism>
<dbReference type="Gene3D" id="3.40.50.2300">
    <property type="match status" value="1"/>
</dbReference>
<dbReference type="SMART" id="SM00448">
    <property type="entry name" value="REC"/>
    <property type="match status" value="1"/>
</dbReference>
<evidence type="ECO:0000256" key="2">
    <source>
        <dbReference type="ARBA" id="ARBA00022553"/>
    </source>
</evidence>
<keyword evidence="2 7" id="KW-0597">Phosphoprotein</keyword>
<proteinExistence type="predicted"/>
<feature type="domain" description="HTH luxR-type" evidence="8">
    <location>
        <begin position="148"/>
        <end position="213"/>
    </location>
</feature>
<dbReference type="EMBL" id="JACOQH010000009">
    <property type="protein sequence ID" value="MBC5754604.1"/>
    <property type="molecule type" value="Genomic_DNA"/>
</dbReference>
<dbReference type="PANTHER" id="PTHR43214">
    <property type="entry name" value="TWO-COMPONENT RESPONSE REGULATOR"/>
    <property type="match status" value="1"/>
</dbReference>
<dbReference type="InterPro" id="IPR001789">
    <property type="entry name" value="Sig_transdc_resp-reg_receiver"/>
</dbReference>
<accession>A0ABR7ICE5</accession>
<evidence type="ECO:0000256" key="1">
    <source>
        <dbReference type="ARBA" id="ARBA00018672"/>
    </source>
</evidence>
<evidence type="ECO:0000256" key="5">
    <source>
        <dbReference type="ARBA" id="ARBA00023163"/>
    </source>
</evidence>
<dbReference type="PRINTS" id="PR00038">
    <property type="entry name" value="HTHLUXR"/>
</dbReference>
<keyword evidence="3" id="KW-0805">Transcription regulation</keyword>
<evidence type="ECO:0000256" key="7">
    <source>
        <dbReference type="PROSITE-ProRule" id="PRU00169"/>
    </source>
</evidence>
<name>A0ABR7ICE5_9FIRM</name>
<reference evidence="10 11" key="1">
    <citation type="submission" date="2020-08" db="EMBL/GenBank/DDBJ databases">
        <title>Genome public.</title>
        <authorList>
            <person name="Liu C."/>
            <person name="Sun Q."/>
        </authorList>
    </citation>
    <scope>NUCLEOTIDE SEQUENCE [LARGE SCALE GENOMIC DNA]</scope>
    <source>
        <strain evidence="10 11">BX0805</strain>
    </source>
</reference>
<dbReference type="InterPro" id="IPR016032">
    <property type="entry name" value="Sig_transdc_resp-reg_C-effctor"/>
</dbReference>
<dbReference type="InterPro" id="IPR039420">
    <property type="entry name" value="WalR-like"/>
</dbReference>
<feature type="modified residue" description="4-aspartylphosphate" evidence="7">
    <location>
        <position position="59"/>
    </location>
</feature>
<comment type="caution">
    <text evidence="10">The sequence shown here is derived from an EMBL/GenBank/DDBJ whole genome shotgun (WGS) entry which is preliminary data.</text>
</comment>
<dbReference type="Pfam" id="PF00196">
    <property type="entry name" value="GerE"/>
    <property type="match status" value="1"/>
</dbReference>
<keyword evidence="11" id="KW-1185">Reference proteome</keyword>
<dbReference type="PROSITE" id="PS50110">
    <property type="entry name" value="RESPONSE_REGULATORY"/>
    <property type="match status" value="1"/>
</dbReference>
<feature type="domain" description="Response regulatory" evidence="9">
    <location>
        <begin position="4"/>
        <end position="124"/>
    </location>
</feature>
<evidence type="ECO:0000256" key="3">
    <source>
        <dbReference type="ARBA" id="ARBA00023015"/>
    </source>
</evidence>
<dbReference type="CDD" id="cd06170">
    <property type="entry name" value="LuxR_C_like"/>
    <property type="match status" value="1"/>
</dbReference>
<dbReference type="InterPro" id="IPR000792">
    <property type="entry name" value="Tscrpt_reg_LuxR_C"/>
</dbReference>
<dbReference type="Proteomes" id="UP000621540">
    <property type="component" value="Unassembled WGS sequence"/>
</dbReference>
<dbReference type="SUPFAM" id="SSF52172">
    <property type="entry name" value="CheY-like"/>
    <property type="match status" value="1"/>
</dbReference>
<keyword evidence="5" id="KW-0804">Transcription</keyword>
<evidence type="ECO:0000259" key="8">
    <source>
        <dbReference type="PROSITE" id="PS50043"/>
    </source>
</evidence>
<dbReference type="PROSITE" id="PS00622">
    <property type="entry name" value="HTH_LUXR_1"/>
    <property type="match status" value="1"/>
</dbReference>
<keyword evidence="4" id="KW-0238">DNA-binding</keyword>
<evidence type="ECO:0000256" key="6">
    <source>
        <dbReference type="ARBA" id="ARBA00024867"/>
    </source>
</evidence>
<evidence type="ECO:0000256" key="4">
    <source>
        <dbReference type="ARBA" id="ARBA00023125"/>
    </source>
</evidence>
<dbReference type="PROSITE" id="PS50043">
    <property type="entry name" value="HTH_LUXR_2"/>
    <property type="match status" value="1"/>
</dbReference>
<sequence length="220" mass="24555">MAVKIVIADDHVMFREGLKQILELDEKIRVVAEASDGAECIEVLQNARQESEPDVLLLDIAMPGMNGFQVVDVLKKSGNVIPILILTASNEMDYLIHAINLGVDGYLLKECGTAELKKAIFTIVDGKSYIQPNLVPLLQQTMKKKKLAKKKLDSLTDREGELLKLLSDGMSNKDIAERLSLSERTVKNHLSSIFKKLEVMDRTQAAVFAIRNHFIYTSES</sequence>
<dbReference type="InterPro" id="IPR011006">
    <property type="entry name" value="CheY-like_superfamily"/>
</dbReference>
<comment type="function">
    <text evidence="6">May play the central regulatory role in sporulation. It may be an element of the effector pathway responsible for the activation of sporulation genes in response to nutritional stress. Spo0A may act in concert with spo0H (a sigma factor) to control the expression of some genes that are critical to the sporulation process.</text>
</comment>
<dbReference type="SMART" id="SM00421">
    <property type="entry name" value="HTH_LUXR"/>
    <property type="match status" value="1"/>
</dbReference>
<evidence type="ECO:0000313" key="11">
    <source>
        <dbReference type="Proteomes" id="UP000621540"/>
    </source>
</evidence>
<gene>
    <name evidence="10" type="ORF">H8Z76_11365</name>
</gene>
<dbReference type="Pfam" id="PF00072">
    <property type="entry name" value="Response_reg"/>
    <property type="match status" value="1"/>
</dbReference>
<dbReference type="SUPFAM" id="SSF46894">
    <property type="entry name" value="C-terminal effector domain of the bipartite response regulators"/>
    <property type="match status" value="1"/>
</dbReference>
<protein>
    <recommendedName>
        <fullName evidence="1">Stage 0 sporulation protein A homolog</fullName>
    </recommendedName>
</protein>
<evidence type="ECO:0000313" key="10">
    <source>
        <dbReference type="EMBL" id="MBC5754604.1"/>
    </source>
</evidence>
<dbReference type="CDD" id="cd17535">
    <property type="entry name" value="REC_NarL-like"/>
    <property type="match status" value="1"/>
</dbReference>
<dbReference type="InterPro" id="IPR058245">
    <property type="entry name" value="NreC/VraR/RcsB-like_REC"/>
</dbReference>